<sequence>MLFLFKLPLLLLLSALFAFKQTDYKADVEIIKASRAASNNAIAKHDVDGISKYWLPDFVQTIGRGITTTGKDSIAAGWKQLFKINKTVAYVRTPVTITVGDNGTMAWETGTWTAINSYSKGGNYSAMWRKIDGSWKLQAELFVSLRKL</sequence>
<dbReference type="Proteomes" id="UP000321362">
    <property type="component" value="Chromosome"/>
</dbReference>
<dbReference type="KEGG" id="mgk:FSB76_28675"/>
<dbReference type="InterPro" id="IPR032710">
    <property type="entry name" value="NTF2-like_dom_sf"/>
</dbReference>
<gene>
    <name evidence="3" type="ORF">FSB76_28675</name>
</gene>
<dbReference type="OrthoDB" id="7375768at2"/>
<evidence type="ECO:0000313" key="3">
    <source>
        <dbReference type="EMBL" id="QEC79736.1"/>
    </source>
</evidence>
<feature type="signal peptide" evidence="1">
    <location>
        <begin position="1"/>
        <end position="20"/>
    </location>
</feature>
<proteinExistence type="predicted"/>
<dbReference type="EMBL" id="CP042437">
    <property type="protein sequence ID" value="QEC79736.1"/>
    <property type="molecule type" value="Genomic_DNA"/>
</dbReference>
<name>A0A5B8W9T2_9SPHI</name>
<accession>A0A5B8W9T2</accession>
<evidence type="ECO:0000256" key="1">
    <source>
        <dbReference type="SAM" id="SignalP"/>
    </source>
</evidence>
<organism evidence="3 4">
    <name type="scientific">Mucilaginibacter ginsenosidivorax</name>
    <dbReference type="NCBI Taxonomy" id="862126"/>
    <lineage>
        <taxon>Bacteria</taxon>
        <taxon>Pseudomonadati</taxon>
        <taxon>Bacteroidota</taxon>
        <taxon>Sphingobacteriia</taxon>
        <taxon>Sphingobacteriales</taxon>
        <taxon>Sphingobacteriaceae</taxon>
        <taxon>Mucilaginibacter</taxon>
    </lineage>
</organism>
<evidence type="ECO:0000313" key="4">
    <source>
        <dbReference type="Proteomes" id="UP000321362"/>
    </source>
</evidence>
<feature type="chain" id="PRO_5023134721" evidence="1">
    <location>
        <begin position="21"/>
        <end position="148"/>
    </location>
</feature>
<dbReference type="InterPro" id="IPR027843">
    <property type="entry name" value="DUF4440"/>
</dbReference>
<dbReference type="Pfam" id="PF14534">
    <property type="entry name" value="DUF4440"/>
    <property type="match status" value="1"/>
</dbReference>
<dbReference type="SUPFAM" id="SSF54427">
    <property type="entry name" value="NTF2-like"/>
    <property type="match status" value="1"/>
</dbReference>
<keyword evidence="1" id="KW-0732">Signal</keyword>
<protein>
    <submittedName>
        <fullName evidence="3">Nuclear transport factor 2 family protein</fullName>
    </submittedName>
</protein>
<dbReference type="AlphaFoldDB" id="A0A5B8W9T2"/>
<dbReference type="RefSeq" id="WP_147059618.1">
    <property type="nucleotide sequence ID" value="NZ_CP042437.1"/>
</dbReference>
<feature type="domain" description="DUF4440" evidence="2">
    <location>
        <begin position="31"/>
        <end position="137"/>
    </location>
</feature>
<keyword evidence="4" id="KW-1185">Reference proteome</keyword>
<evidence type="ECO:0000259" key="2">
    <source>
        <dbReference type="Pfam" id="PF14534"/>
    </source>
</evidence>
<reference evidence="3 4" key="1">
    <citation type="journal article" date="2013" name="J. Microbiol.">
        <title>Mucilaginibacter ginsenosidivorax sp. nov., with ginsenoside converting activity isolated from sediment.</title>
        <authorList>
            <person name="Kim J.K."/>
            <person name="Choi T.E."/>
            <person name="Liu Q.M."/>
            <person name="Park H.Y."/>
            <person name="Yi T.H."/>
            <person name="Yoon M.H."/>
            <person name="Kim S.C."/>
            <person name="Im W.T."/>
        </authorList>
    </citation>
    <scope>NUCLEOTIDE SEQUENCE [LARGE SCALE GENOMIC DNA]</scope>
    <source>
        <strain evidence="3 4">KHI28</strain>
    </source>
</reference>
<dbReference type="Gene3D" id="3.10.450.50">
    <property type="match status" value="1"/>
</dbReference>